<sequence>MLGFFFLAKLEISVNGILMFAWYTIPKAEPYFERMDKMVKRKRIPLPYVTVRPTFRKGAGRFSMLICPNGHTLRQIPYGEWGDAKKVKKLKCYSCGKNETNGKA</sequence>
<protein>
    <submittedName>
        <fullName evidence="1">Uncharacterized protein</fullName>
    </submittedName>
</protein>
<proteinExistence type="predicted"/>
<name>A0A0F8XYT7_9ZZZZ</name>
<dbReference type="AlphaFoldDB" id="A0A0F8XYT7"/>
<gene>
    <name evidence="1" type="ORF">LCGC14_2885510</name>
</gene>
<reference evidence="1" key="1">
    <citation type="journal article" date="2015" name="Nature">
        <title>Complex archaea that bridge the gap between prokaryotes and eukaryotes.</title>
        <authorList>
            <person name="Spang A."/>
            <person name="Saw J.H."/>
            <person name="Jorgensen S.L."/>
            <person name="Zaremba-Niedzwiedzka K."/>
            <person name="Martijn J."/>
            <person name="Lind A.E."/>
            <person name="van Eijk R."/>
            <person name="Schleper C."/>
            <person name="Guy L."/>
            <person name="Ettema T.J."/>
        </authorList>
    </citation>
    <scope>NUCLEOTIDE SEQUENCE</scope>
</reference>
<organism evidence="1">
    <name type="scientific">marine sediment metagenome</name>
    <dbReference type="NCBI Taxonomy" id="412755"/>
    <lineage>
        <taxon>unclassified sequences</taxon>
        <taxon>metagenomes</taxon>
        <taxon>ecological metagenomes</taxon>
    </lineage>
</organism>
<accession>A0A0F8XYT7</accession>
<evidence type="ECO:0000313" key="1">
    <source>
        <dbReference type="EMBL" id="KKK74262.1"/>
    </source>
</evidence>
<dbReference type="EMBL" id="LAZR01056402">
    <property type="protein sequence ID" value="KKK74262.1"/>
    <property type="molecule type" value="Genomic_DNA"/>
</dbReference>
<comment type="caution">
    <text evidence="1">The sequence shown here is derived from an EMBL/GenBank/DDBJ whole genome shotgun (WGS) entry which is preliminary data.</text>
</comment>